<evidence type="ECO:0000313" key="1">
    <source>
        <dbReference type="EMBL" id="KKK79808.1"/>
    </source>
</evidence>
<accession>A0A0F8YEE8</accession>
<gene>
    <name evidence="1" type="ORF">LCGC14_2829770</name>
</gene>
<dbReference type="AlphaFoldDB" id="A0A0F8YEE8"/>
<protein>
    <submittedName>
        <fullName evidence="1">Uncharacterized protein</fullName>
    </submittedName>
</protein>
<name>A0A0F8YEE8_9ZZZZ</name>
<dbReference type="EMBL" id="LAZR01053860">
    <property type="protein sequence ID" value="KKK79808.1"/>
    <property type="molecule type" value="Genomic_DNA"/>
</dbReference>
<comment type="caution">
    <text evidence="1">The sequence shown here is derived from an EMBL/GenBank/DDBJ whole genome shotgun (WGS) entry which is preliminary data.</text>
</comment>
<reference evidence="1" key="1">
    <citation type="journal article" date="2015" name="Nature">
        <title>Complex archaea that bridge the gap between prokaryotes and eukaryotes.</title>
        <authorList>
            <person name="Spang A."/>
            <person name="Saw J.H."/>
            <person name="Jorgensen S.L."/>
            <person name="Zaremba-Niedzwiedzka K."/>
            <person name="Martijn J."/>
            <person name="Lind A.E."/>
            <person name="van Eijk R."/>
            <person name="Schleper C."/>
            <person name="Guy L."/>
            <person name="Ettema T.J."/>
        </authorList>
    </citation>
    <scope>NUCLEOTIDE SEQUENCE</scope>
</reference>
<sequence length="72" mass="8572">MSQKEFWIVNSENVPFQKGWFYRAYDLQRFMEKIEKDPRGGKIIGMNFDGKNVEFYTQASTQQLKKSLEDKA</sequence>
<proteinExistence type="predicted"/>
<organism evidence="1">
    <name type="scientific">marine sediment metagenome</name>
    <dbReference type="NCBI Taxonomy" id="412755"/>
    <lineage>
        <taxon>unclassified sequences</taxon>
        <taxon>metagenomes</taxon>
        <taxon>ecological metagenomes</taxon>
    </lineage>
</organism>